<reference evidence="2" key="1">
    <citation type="journal article" date="2021" name="Front. Microbiol.">
        <title>Comprehensive Comparative Genomics and Phenotyping of Methylobacterium Species.</title>
        <authorList>
            <person name="Alessa O."/>
            <person name="Ogura Y."/>
            <person name="Fujitani Y."/>
            <person name="Takami H."/>
            <person name="Hayashi T."/>
            <person name="Sahin N."/>
            <person name="Tani A."/>
        </authorList>
    </citation>
    <scope>NUCLEOTIDE SEQUENCE</scope>
    <source>
        <strain evidence="2">DSM 17168</strain>
    </source>
</reference>
<reference evidence="2" key="2">
    <citation type="submission" date="2021-08" db="EMBL/GenBank/DDBJ databases">
        <authorList>
            <person name="Tani A."/>
            <person name="Ola A."/>
            <person name="Ogura Y."/>
            <person name="Katsura K."/>
            <person name="Hayashi T."/>
        </authorList>
    </citation>
    <scope>NUCLEOTIDE SEQUENCE</scope>
    <source>
        <strain evidence="2">DSM 17168</strain>
    </source>
</reference>
<gene>
    <name evidence="2" type="ORF">GMJLKIPL_3378</name>
</gene>
<comment type="caution">
    <text evidence="2">The sequence shown here is derived from an EMBL/GenBank/DDBJ whole genome shotgun (WGS) entry which is preliminary data.</text>
</comment>
<dbReference type="Proteomes" id="UP001055153">
    <property type="component" value="Unassembled WGS sequence"/>
</dbReference>
<feature type="transmembrane region" description="Helical" evidence="1">
    <location>
        <begin position="34"/>
        <end position="56"/>
    </location>
</feature>
<dbReference type="RefSeq" id="WP_238236364.1">
    <property type="nucleotide sequence ID" value="NZ_BPQQ01000039.1"/>
</dbReference>
<evidence type="ECO:0000313" key="3">
    <source>
        <dbReference type="Proteomes" id="UP001055153"/>
    </source>
</evidence>
<sequence length="60" mass="6509">MRTFPSHRTADGLLVVPVDFTALRRARRREQVSFWAAFVAALSVALSFLGGAYGLATGIL</sequence>
<name>A0ABQ4SEF9_9HYPH</name>
<keyword evidence="1" id="KW-0812">Transmembrane</keyword>
<organism evidence="2 3">
    <name type="scientific">Methylobacterium isbiliense</name>
    <dbReference type="NCBI Taxonomy" id="315478"/>
    <lineage>
        <taxon>Bacteria</taxon>
        <taxon>Pseudomonadati</taxon>
        <taxon>Pseudomonadota</taxon>
        <taxon>Alphaproteobacteria</taxon>
        <taxon>Hyphomicrobiales</taxon>
        <taxon>Methylobacteriaceae</taxon>
        <taxon>Methylobacterium</taxon>
    </lineage>
</organism>
<keyword evidence="3" id="KW-1185">Reference proteome</keyword>
<dbReference type="EMBL" id="BPQQ01000039">
    <property type="protein sequence ID" value="GJE01447.1"/>
    <property type="molecule type" value="Genomic_DNA"/>
</dbReference>
<keyword evidence="1" id="KW-0472">Membrane</keyword>
<proteinExistence type="predicted"/>
<accession>A0ABQ4SEF9</accession>
<protein>
    <submittedName>
        <fullName evidence="2">Uncharacterized protein</fullName>
    </submittedName>
</protein>
<evidence type="ECO:0000313" key="2">
    <source>
        <dbReference type="EMBL" id="GJE01447.1"/>
    </source>
</evidence>
<keyword evidence="1" id="KW-1133">Transmembrane helix</keyword>
<evidence type="ECO:0000256" key="1">
    <source>
        <dbReference type="SAM" id="Phobius"/>
    </source>
</evidence>